<dbReference type="GO" id="GO:1990757">
    <property type="term" value="F:ubiquitin ligase activator activity"/>
    <property type="evidence" value="ECO:0007669"/>
    <property type="project" value="TreeGrafter"/>
</dbReference>
<dbReference type="AlphaFoldDB" id="A0A8S0W3N2"/>
<feature type="region of interest" description="Disordered" evidence="8">
    <location>
        <begin position="1"/>
        <end position="43"/>
    </location>
</feature>
<evidence type="ECO:0000313" key="11">
    <source>
        <dbReference type="Proteomes" id="UP000467700"/>
    </source>
</evidence>
<dbReference type="InterPro" id="IPR036322">
    <property type="entry name" value="WD40_repeat_dom_sf"/>
</dbReference>
<evidence type="ECO:0000256" key="7">
    <source>
        <dbReference type="PROSITE-ProRule" id="PRU00221"/>
    </source>
</evidence>
<feature type="domain" description="CDC20/Fizzy WD40" evidence="9">
    <location>
        <begin position="156"/>
        <end position="492"/>
    </location>
</feature>
<keyword evidence="4" id="KW-0677">Repeat</keyword>
<dbReference type="Proteomes" id="UP000467700">
    <property type="component" value="Unassembled WGS sequence"/>
</dbReference>
<reference evidence="10 11" key="1">
    <citation type="submission" date="2020-01" db="EMBL/GenBank/DDBJ databases">
        <authorList>
            <person name="Gupta K D."/>
        </authorList>
    </citation>
    <scope>NUCLEOTIDE SEQUENCE [LARGE SCALE GENOMIC DNA]</scope>
</reference>
<organism evidence="10 11">
    <name type="scientific">Cyclocybe aegerita</name>
    <name type="common">Black poplar mushroom</name>
    <name type="synonym">Agrocybe aegerita</name>
    <dbReference type="NCBI Taxonomy" id="1973307"/>
    <lineage>
        <taxon>Eukaryota</taxon>
        <taxon>Fungi</taxon>
        <taxon>Dikarya</taxon>
        <taxon>Basidiomycota</taxon>
        <taxon>Agaricomycotina</taxon>
        <taxon>Agaricomycetes</taxon>
        <taxon>Agaricomycetidae</taxon>
        <taxon>Agaricales</taxon>
        <taxon>Agaricineae</taxon>
        <taxon>Bolbitiaceae</taxon>
        <taxon>Cyclocybe</taxon>
    </lineage>
</organism>
<keyword evidence="3" id="KW-0132">Cell division</keyword>
<dbReference type="PROSITE" id="PS50082">
    <property type="entry name" value="WD_REPEATS_2"/>
    <property type="match status" value="1"/>
</dbReference>
<comment type="caution">
    <text evidence="10">The sequence shown here is derived from an EMBL/GenBank/DDBJ whole genome shotgun (WGS) entry which is preliminary data.</text>
</comment>
<dbReference type="InterPro" id="IPR033010">
    <property type="entry name" value="Cdc20/Fizzy"/>
</dbReference>
<keyword evidence="5" id="KW-0498">Mitosis</keyword>
<dbReference type="PROSITE" id="PS50294">
    <property type="entry name" value="WD_REPEATS_REGION"/>
    <property type="match status" value="1"/>
</dbReference>
<dbReference type="GO" id="GO:0005680">
    <property type="term" value="C:anaphase-promoting complex"/>
    <property type="evidence" value="ECO:0007669"/>
    <property type="project" value="TreeGrafter"/>
</dbReference>
<dbReference type="EMBL" id="CACVBS010000032">
    <property type="protein sequence ID" value="CAA7261144.1"/>
    <property type="molecule type" value="Genomic_DNA"/>
</dbReference>
<dbReference type="PANTHER" id="PTHR19918:SF8">
    <property type="entry name" value="FI02843P"/>
    <property type="match status" value="1"/>
</dbReference>
<evidence type="ECO:0000256" key="6">
    <source>
        <dbReference type="ARBA" id="ARBA00023306"/>
    </source>
</evidence>
<dbReference type="GO" id="GO:0051301">
    <property type="term" value="P:cell division"/>
    <property type="evidence" value="ECO:0007669"/>
    <property type="project" value="UniProtKB-KW"/>
</dbReference>
<evidence type="ECO:0000256" key="8">
    <source>
        <dbReference type="SAM" id="MobiDB-lite"/>
    </source>
</evidence>
<dbReference type="InterPro" id="IPR001680">
    <property type="entry name" value="WD40_rpt"/>
</dbReference>
<sequence>MPQAPDENNCIFETPAPSTGKRTHGSVTNLRSQKRRRMSMSSVDLSRTLDTDVNVGTSTRRLGGVADRFVSNRPKTFLPLNITPRTTRISKQFGLIDDKVLNFKDDTDLFPTMYKKDTTLSLLRKSASTLFNVPPTARPCSVTENLSKRKHCVMVLDSPGVSADADAYPITWSQRNLIAVACKNEVYYQNLNTKTVSHLGTTAFPGTLGVIQWAGEDLESYLASGNNKGTIEVWDAGSQGGAGQMLHRWSSASEKSIKSFSWDQNVLAIGNDDGELSLIDIRAPLIDSGVRPHRSSILSLQWSTDGRFLASGDPDGVVHIWDRRNGKSLLETTDSITKMRHKANARSLAWCPWKPDLLATGTSAPEGKIRIWSTSSLAPHSPTPLHTISLDTSVLSLQWSPHCKELLSTHGVSWKPLPSRRHSSSSSHLIDRLPTFIKTPLTNSITVHQYPSCKRLMTLSNAHSSAVTRSCLSPDGESIFTVCPREETIKMWQVWSKPPPPPKKESAFDKYIIR</sequence>
<accession>A0A8S0W3N2</accession>
<dbReference type="GO" id="GO:0031145">
    <property type="term" value="P:anaphase-promoting complex-dependent catabolic process"/>
    <property type="evidence" value="ECO:0007669"/>
    <property type="project" value="TreeGrafter"/>
</dbReference>
<gene>
    <name evidence="10" type="ORF">AAE3_LOCUS3458</name>
</gene>
<dbReference type="PANTHER" id="PTHR19918">
    <property type="entry name" value="CELL DIVISION CYCLE 20 CDC20 FIZZY -RELATED"/>
    <property type="match status" value="1"/>
</dbReference>
<evidence type="ECO:0000256" key="3">
    <source>
        <dbReference type="ARBA" id="ARBA00022618"/>
    </source>
</evidence>
<comment type="similarity">
    <text evidence="1">Belongs to the WD repeat CDC20/Fizzy family.</text>
</comment>
<dbReference type="GO" id="GO:0010997">
    <property type="term" value="F:anaphase-promoting complex binding"/>
    <property type="evidence" value="ECO:0007669"/>
    <property type="project" value="InterPro"/>
</dbReference>
<name>A0A8S0W3N2_CYCAE</name>
<evidence type="ECO:0000259" key="9">
    <source>
        <dbReference type="Pfam" id="PF24807"/>
    </source>
</evidence>
<dbReference type="GO" id="GO:1905786">
    <property type="term" value="P:positive regulation of anaphase-promoting complex-dependent catabolic process"/>
    <property type="evidence" value="ECO:0007669"/>
    <property type="project" value="TreeGrafter"/>
</dbReference>
<dbReference type="Gene3D" id="2.130.10.10">
    <property type="entry name" value="YVTN repeat-like/Quinoprotein amine dehydrogenase"/>
    <property type="match status" value="1"/>
</dbReference>
<dbReference type="SUPFAM" id="SSF50978">
    <property type="entry name" value="WD40 repeat-like"/>
    <property type="match status" value="1"/>
</dbReference>
<evidence type="ECO:0000256" key="2">
    <source>
        <dbReference type="ARBA" id="ARBA00022574"/>
    </source>
</evidence>
<evidence type="ECO:0000256" key="5">
    <source>
        <dbReference type="ARBA" id="ARBA00022776"/>
    </source>
</evidence>
<protein>
    <recommendedName>
        <fullName evidence="9">CDC20/Fizzy WD40 domain-containing protein</fullName>
    </recommendedName>
</protein>
<evidence type="ECO:0000313" key="10">
    <source>
        <dbReference type="EMBL" id="CAA7261144.1"/>
    </source>
</evidence>
<dbReference type="Pfam" id="PF24807">
    <property type="entry name" value="WD40_CDC20-Fz"/>
    <property type="match status" value="1"/>
</dbReference>
<keyword evidence="6" id="KW-0131">Cell cycle</keyword>
<proteinExistence type="inferred from homology"/>
<evidence type="ECO:0000256" key="1">
    <source>
        <dbReference type="ARBA" id="ARBA00006445"/>
    </source>
</evidence>
<dbReference type="OrthoDB" id="10263272at2759"/>
<keyword evidence="2 7" id="KW-0853">WD repeat</keyword>
<dbReference type="SMART" id="SM00320">
    <property type="entry name" value="WD40"/>
    <property type="match status" value="5"/>
</dbReference>
<feature type="repeat" description="WD" evidence="7">
    <location>
        <begin position="290"/>
        <end position="331"/>
    </location>
</feature>
<dbReference type="InterPro" id="IPR056150">
    <property type="entry name" value="WD40_CDC20-Fz"/>
</dbReference>
<evidence type="ECO:0000256" key="4">
    <source>
        <dbReference type="ARBA" id="ARBA00022737"/>
    </source>
</evidence>
<dbReference type="InterPro" id="IPR015943">
    <property type="entry name" value="WD40/YVTN_repeat-like_dom_sf"/>
</dbReference>
<keyword evidence="11" id="KW-1185">Reference proteome</keyword>